<evidence type="ECO:0000313" key="10">
    <source>
        <dbReference type="Proteomes" id="UP000756132"/>
    </source>
</evidence>
<dbReference type="EMBL" id="CP090164">
    <property type="protein sequence ID" value="UJO14139.1"/>
    <property type="molecule type" value="Genomic_DNA"/>
</dbReference>
<evidence type="ECO:0000256" key="5">
    <source>
        <dbReference type="ARBA" id="ARBA00023136"/>
    </source>
</evidence>
<feature type="transmembrane region" description="Helical" evidence="7">
    <location>
        <begin position="479"/>
        <end position="503"/>
    </location>
</feature>
<feature type="transmembrane region" description="Helical" evidence="7">
    <location>
        <begin position="415"/>
        <end position="443"/>
    </location>
</feature>
<dbReference type="PANTHER" id="PTHR23502">
    <property type="entry name" value="MAJOR FACILITATOR SUPERFAMILY"/>
    <property type="match status" value="1"/>
</dbReference>
<evidence type="ECO:0000256" key="2">
    <source>
        <dbReference type="ARBA" id="ARBA00008335"/>
    </source>
</evidence>
<sequence>MTHNGQDGHDDRSLTSEADHGLNRPTGTFVGDNTDSGAERKHIIANDHVDLVRYPDIKSVQDSRYASSLPSRCPSEHNVAERTIVSFPKGDPENPYNWSVTKKIYITLTCIALVMNSTIGSALPSGASKQTPEYFGITNESLLVLPVSIYLVGYVLGPLVFAPMSESFGRKWVVIGTFVIFTAFHLGCALAPTFSGLIVMRLLVGIGSSTPISVVGGMYADVFDTPKTRGRAVTAFMAATTWGPLAGPIISGFVAPISWRWAYWIALIIAGVTWPFVLFLPETYGPILLKRRAEKLRKETGDQNIIAPVELVEQNWMEFVTVVLTRPVRMFLFEWIVLFSCLYLSMVYAVFYFFFQAYPTTFEGIYGFNAGEVGLTFLPIGVGSVFATGIYLYWEHYLDKARSLFWLGWTARSDIHWIVPTLSAIPFGIGFLLIFMALINYIIDAYEVFAASAMGAASCSRSIFGVVLPFAARSMYTTLGIAWSCSLLGFVSIAMGVIPFVFIKYGESIRANSKWCQELKRQKADHQEKRRQIEEGQQSPGVAEQLVRSDPEKQV</sequence>
<feature type="domain" description="Major facilitator superfamily (MFS) profile" evidence="8">
    <location>
        <begin position="105"/>
        <end position="509"/>
    </location>
</feature>
<dbReference type="InterPro" id="IPR036259">
    <property type="entry name" value="MFS_trans_sf"/>
</dbReference>
<dbReference type="OrthoDB" id="5141738at2759"/>
<dbReference type="CDD" id="cd17323">
    <property type="entry name" value="MFS_Tpo1_MDR_like"/>
    <property type="match status" value="1"/>
</dbReference>
<dbReference type="GO" id="GO:0022857">
    <property type="term" value="F:transmembrane transporter activity"/>
    <property type="evidence" value="ECO:0007669"/>
    <property type="project" value="InterPro"/>
</dbReference>
<feature type="transmembrane region" description="Helical" evidence="7">
    <location>
        <begin position="173"/>
        <end position="192"/>
    </location>
</feature>
<feature type="compositionally biased region" description="Basic and acidic residues" evidence="6">
    <location>
        <begin position="1"/>
        <end position="22"/>
    </location>
</feature>
<dbReference type="KEGG" id="ffu:CLAFUR5_03453"/>
<accession>A0A9Q8LBE0</accession>
<feature type="transmembrane region" description="Helical" evidence="7">
    <location>
        <begin position="104"/>
        <end position="123"/>
    </location>
</feature>
<protein>
    <submittedName>
        <fullName evidence="9">Major facilitator superfamily multidrug transporter mdrA</fullName>
    </submittedName>
</protein>
<proteinExistence type="inferred from homology"/>
<feature type="region of interest" description="Disordered" evidence="6">
    <location>
        <begin position="526"/>
        <end position="555"/>
    </location>
</feature>
<keyword evidence="3 7" id="KW-0812">Transmembrane</keyword>
<comment type="subcellular location">
    <subcellularLocation>
        <location evidence="1">Membrane</location>
        <topology evidence="1">Multi-pass membrane protein</topology>
    </subcellularLocation>
</comment>
<dbReference type="PANTHER" id="PTHR23502:SF74">
    <property type="entry name" value="MAJOR FACILITATOR SUPERFAMILY (MFS) PROFILE DOMAIN-CONTAINING PROTEIN"/>
    <property type="match status" value="1"/>
</dbReference>
<evidence type="ECO:0000259" key="8">
    <source>
        <dbReference type="PROSITE" id="PS50850"/>
    </source>
</evidence>
<evidence type="ECO:0000256" key="7">
    <source>
        <dbReference type="SAM" id="Phobius"/>
    </source>
</evidence>
<feature type="transmembrane region" description="Helical" evidence="7">
    <location>
        <begin position="335"/>
        <end position="355"/>
    </location>
</feature>
<dbReference type="InterPro" id="IPR020846">
    <property type="entry name" value="MFS_dom"/>
</dbReference>
<dbReference type="RefSeq" id="XP_047758505.1">
    <property type="nucleotide sequence ID" value="XM_047902601.1"/>
</dbReference>
<feature type="transmembrane region" description="Helical" evidence="7">
    <location>
        <begin position="261"/>
        <end position="281"/>
    </location>
</feature>
<reference evidence="9" key="1">
    <citation type="submission" date="2021-12" db="EMBL/GenBank/DDBJ databases">
        <authorList>
            <person name="Zaccaron A."/>
            <person name="Stergiopoulos I."/>
        </authorList>
    </citation>
    <scope>NUCLEOTIDE SEQUENCE</scope>
    <source>
        <strain evidence="9">Race5_Kim</strain>
    </source>
</reference>
<dbReference type="AlphaFoldDB" id="A0A9Q8LBE0"/>
<dbReference type="GO" id="GO:0005886">
    <property type="term" value="C:plasma membrane"/>
    <property type="evidence" value="ECO:0007669"/>
    <property type="project" value="TreeGrafter"/>
</dbReference>
<dbReference type="SUPFAM" id="SSF103473">
    <property type="entry name" value="MFS general substrate transporter"/>
    <property type="match status" value="1"/>
</dbReference>
<comment type="similarity">
    <text evidence="2">Belongs to the major facilitator superfamily.</text>
</comment>
<feature type="transmembrane region" description="Helical" evidence="7">
    <location>
        <begin position="143"/>
        <end position="161"/>
    </location>
</feature>
<feature type="transmembrane region" description="Helical" evidence="7">
    <location>
        <begin position="232"/>
        <end position="255"/>
    </location>
</feature>
<reference evidence="9" key="2">
    <citation type="journal article" date="2022" name="Microb. Genom.">
        <title>A chromosome-scale genome assembly of the tomato pathogen Cladosporium fulvum reveals a compartmentalized genome architecture and the presence of a dispensable chromosome.</title>
        <authorList>
            <person name="Zaccaron A.Z."/>
            <person name="Chen L.H."/>
            <person name="Samaras A."/>
            <person name="Stergiopoulos I."/>
        </authorList>
    </citation>
    <scope>NUCLEOTIDE SEQUENCE</scope>
    <source>
        <strain evidence="9">Race5_Kim</strain>
    </source>
</reference>
<dbReference type="Proteomes" id="UP000756132">
    <property type="component" value="Chromosome 2"/>
</dbReference>
<gene>
    <name evidence="9" type="ORF">CLAFUR5_03453</name>
</gene>
<dbReference type="InterPro" id="IPR011701">
    <property type="entry name" value="MFS"/>
</dbReference>
<dbReference type="GeneID" id="71983331"/>
<dbReference type="Gene3D" id="1.20.1250.20">
    <property type="entry name" value="MFS general substrate transporter like domains"/>
    <property type="match status" value="1"/>
</dbReference>
<dbReference type="PROSITE" id="PS50850">
    <property type="entry name" value="MFS"/>
    <property type="match status" value="1"/>
</dbReference>
<evidence type="ECO:0000256" key="4">
    <source>
        <dbReference type="ARBA" id="ARBA00022989"/>
    </source>
</evidence>
<keyword evidence="4 7" id="KW-1133">Transmembrane helix</keyword>
<name>A0A9Q8LBE0_PASFU</name>
<keyword evidence="10" id="KW-1185">Reference proteome</keyword>
<dbReference type="FunFam" id="1.20.1250.20:FF:000082">
    <property type="entry name" value="MFS multidrug transporter, putative"/>
    <property type="match status" value="1"/>
</dbReference>
<dbReference type="Pfam" id="PF07690">
    <property type="entry name" value="MFS_1"/>
    <property type="match status" value="1"/>
</dbReference>
<evidence type="ECO:0000313" key="9">
    <source>
        <dbReference type="EMBL" id="UJO14139.1"/>
    </source>
</evidence>
<evidence type="ECO:0000256" key="1">
    <source>
        <dbReference type="ARBA" id="ARBA00004141"/>
    </source>
</evidence>
<keyword evidence="5 7" id="KW-0472">Membrane</keyword>
<evidence type="ECO:0000256" key="3">
    <source>
        <dbReference type="ARBA" id="ARBA00022692"/>
    </source>
</evidence>
<organism evidence="9 10">
    <name type="scientific">Passalora fulva</name>
    <name type="common">Tomato leaf mold</name>
    <name type="synonym">Cladosporium fulvum</name>
    <dbReference type="NCBI Taxonomy" id="5499"/>
    <lineage>
        <taxon>Eukaryota</taxon>
        <taxon>Fungi</taxon>
        <taxon>Dikarya</taxon>
        <taxon>Ascomycota</taxon>
        <taxon>Pezizomycotina</taxon>
        <taxon>Dothideomycetes</taxon>
        <taxon>Dothideomycetidae</taxon>
        <taxon>Mycosphaerellales</taxon>
        <taxon>Mycosphaerellaceae</taxon>
        <taxon>Fulvia</taxon>
    </lineage>
</organism>
<evidence type="ECO:0000256" key="6">
    <source>
        <dbReference type="SAM" id="MobiDB-lite"/>
    </source>
</evidence>
<feature type="transmembrane region" description="Helical" evidence="7">
    <location>
        <begin position="375"/>
        <end position="394"/>
    </location>
</feature>
<feature type="transmembrane region" description="Helical" evidence="7">
    <location>
        <begin position="198"/>
        <end position="220"/>
    </location>
</feature>
<feature type="region of interest" description="Disordered" evidence="6">
    <location>
        <begin position="1"/>
        <end position="36"/>
    </location>
</feature>